<keyword evidence="3" id="KW-1185">Reference proteome</keyword>
<name>A0A9W7G1I4_9STRA</name>
<accession>A0A9W7G1I4</accession>
<gene>
    <name evidence="2" type="ORF">TrRE_jg10637</name>
</gene>
<evidence type="ECO:0000313" key="2">
    <source>
        <dbReference type="EMBL" id="GMI27757.1"/>
    </source>
</evidence>
<comment type="caution">
    <text evidence="2">The sequence shown here is derived from an EMBL/GenBank/DDBJ whole genome shotgun (WGS) entry which is preliminary data.</text>
</comment>
<dbReference type="AlphaFoldDB" id="A0A9W7G1I4"/>
<dbReference type="OrthoDB" id="200138at2759"/>
<evidence type="ECO:0000313" key="3">
    <source>
        <dbReference type="Proteomes" id="UP001165082"/>
    </source>
</evidence>
<dbReference type="EMBL" id="BRXZ01007385">
    <property type="protein sequence ID" value="GMI27757.1"/>
    <property type="molecule type" value="Genomic_DNA"/>
</dbReference>
<reference evidence="2" key="1">
    <citation type="submission" date="2022-07" db="EMBL/GenBank/DDBJ databases">
        <title>Genome analysis of Parmales, a sister group of diatoms, reveals the evolutionary specialization of diatoms from phago-mixotrophs to photoautotrophs.</title>
        <authorList>
            <person name="Ban H."/>
            <person name="Sato S."/>
            <person name="Yoshikawa S."/>
            <person name="Kazumasa Y."/>
            <person name="Nakamura Y."/>
            <person name="Ichinomiya M."/>
            <person name="Saitoh K."/>
            <person name="Sato N."/>
            <person name="Blanc-Mathieu R."/>
            <person name="Endo H."/>
            <person name="Kuwata A."/>
            <person name="Ogata H."/>
        </authorList>
    </citation>
    <scope>NUCLEOTIDE SEQUENCE</scope>
</reference>
<dbReference type="Proteomes" id="UP001165082">
    <property type="component" value="Unassembled WGS sequence"/>
</dbReference>
<protein>
    <submittedName>
        <fullName evidence="2">Uncharacterized protein</fullName>
    </submittedName>
</protein>
<feature type="non-terminal residue" evidence="2">
    <location>
        <position position="1"/>
    </location>
</feature>
<organism evidence="2 3">
    <name type="scientific">Triparma retinervis</name>
    <dbReference type="NCBI Taxonomy" id="2557542"/>
    <lineage>
        <taxon>Eukaryota</taxon>
        <taxon>Sar</taxon>
        <taxon>Stramenopiles</taxon>
        <taxon>Ochrophyta</taxon>
        <taxon>Bolidophyceae</taxon>
        <taxon>Parmales</taxon>
        <taxon>Triparmaceae</taxon>
        <taxon>Triparma</taxon>
    </lineage>
</organism>
<sequence length="593" mass="65913">RRDARFTDAGATRAAIAELHVGEGPATEDSDRRLARTTDFGQTREKLQQLNFTSPGKMEVETIATAKAPPPDEGHVVFKDVNSTKQNSTHKAPFSNTTIKFSPHPQPSFHVPPEETMLPEVVPLDKFINSGWVDSGMAAGKGTGAGSGRVRPGTAPAANIVRFPGAFDFKTTADDSEAGGHHTYDYGTNNYDSSENLFVNIPERPKSSGRASPTTPLTAGGQAAASLDRLRLAALPKELKARQRVVQKQRNIAKMRTVSNPFGVNAGRAANGVSFGPNPHKYDVVFEDPAGKKRMKKKKKDKNFVYDRHGRRHRIVKRQDVGSSGNAKDEMMAGLHLESANQVLVDAGKKLKADPRPKLKEWKKSGIGRQDFREALDFVAARKLSEEGIEALWKEMREGESFNEELQDDEGDNGTVSINALLFKILNRDKLRSRLKDSFIYHKGYNFVVNKFKPYDLRESDIVKSIVSVRHVGHALLDLRLKDVEDWEIEAICHYVSSLIGKERKIGSSKIVQVDLLIAFLRKECDAEELDFEHDGDAKARTTVDVVTIGELTAIQRHPDKFLKSMEKLQRKMERLMRKAADNDTAGRLPGLV</sequence>
<feature type="region of interest" description="Disordered" evidence="1">
    <location>
        <begin position="201"/>
        <end position="222"/>
    </location>
</feature>
<evidence type="ECO:0000256" key="1">
    <source>
        <dbReference type="SAM" id="MobiDB-lite"/>
    </source>
</evidence>
<proteinExistence type="predicted"/>